<protein>
    <submittedName>
        <fullName evidence="7">Pre-mRNA 3'-end-processing factor FIP1</fullName>
    </submittedName>
</protein>
<keyword evidence="8" id="KW-1185">Reference proteome</keyword>
<dbReference type="GO" id="GO:0005847">
    <property type="term" value="C:mRNA cleavage and polyadenylation specificity factor complex"/>
    <property type="evidence" value="ECO:0007669"/>
    <property type="project" value="TreeGrafter"/>
</dbReference>
<keyword evidence="4" id="KW-0539">Nucleus</keyword>
<organism evidence="7 8">
    <name type="scientific">Pseudolycoriella hygida</name>
    <dbReference type="NCBI Taxonomy" id="35572"/>
    <lineage>
        <taxon>Eukaryota</taxon>
        <taxon>Metazoa</taxon>
        <taxon>Ecdysozoa</taxon>
        <taxon>Arthropoda</taxon>
        <taxon>Hexapoda</taxon>
        <taxon>Insecta</taxon>
        <taxon>Pterygota</taxon>
        <taxon>Neoptera</taxon>
        <taxon>Endopterygota</taxon>
        <taxon>Diptera</taxon>
        <taxon>Nematocera</taxon>
        <taxon>Sciaroidea</taxon>
        <taxon>Sciaridae</taxon>
        <taxon>Pseudolycoriella</taxon>
    </lineage>
</organism>
<dbReference type="AlphaFoldDB" id="A0A9Q0MJP7"/>
<dbReference type="GO" id="GO:0006397">
    <property type="term" value="P:mRNA processing"/>
    <property type="evidence" value="ECO:0007669"/>
    <property type="project" value="UniProtKB-KW"/>
</dbReference>
<evidence type="ECO:0000256" key="3">
    <source>
        <dbReference type="ARBA" id="ARBA00022664"/>
    </source>
</evidence>
<dbReference type="PANTHER" id="PTHR13484:SF0">
    <property type="entry name" value="PRE-MRNA 3'-END-PROCESSING FACTOR FIP1"/>
    <property type="match status" value="1"/>
</dbReference>
<evidence type="ECO:0000256" key="2">
    <source>
        <dbReference type="ARBA" id="ARBA00007459"/>
    </source>
</evidence>
<comment type="similarity">
    <text evidence="2">Belongs to the FIP1 family.</text>
</comment>
<dbReference type="PANTHER" id="PTHR13484">
    <property type="entry name" value="FIP1-LIKE 1 PROTEIN"/>
    <property type="match status" value="1"/>
</dbReference>
<dbReference type="InterPro" id="IPR007854">
    <property type="entry name" value="Fip1_dom"/>
</dbReference>
<evidence type="ECO:0000256" key="5">
    <source>
        <dbReference type="SAM" id="MobiDB-lite"/>
    </source>
</evidence>
<evidence type="ECO:0000313" key="8">
    <source>
        <dbReference type="Proteomes" id="UP001151699"/>
    </source>
</evidence>
<feature type="region of interest" description="Disordered" evidence="5">
    <location>
        <begin position="1"/>
        <end position="86"/>
    </location>
</feature>
<evidence type="ECO:0000313" key="7">
    <source>
        <dbReference type="EMBL" id="KAJ6632693.1"/>
    </source>
</evidence>
<feature type="domain" description="Pre-mRNA polyadenylation factor Fip1" evidence="6">
    <location>
        <begin position="146"/>
        <end position="187"/>
    </location>
</feature>
<feature type="compositionally biased region" description="Acidic residues" evidence="5">
    <location>
        <begin position="53"/>
        <end position="65"/>
    </location>
</feature>
<accession>A0A9Q0MJP7</accession>
<evidence type="ECO:0000256" key="4">
    <source>
        <dbReference type="ARBA" id="ARBA00023242"/>
    </source>
</evidence>
<feature type="compositionally biased region" description="Basic and acidic residues" evidence="5">
    <location>
        <begin position="362"/>
        <end position="417"/>
    </location>
</feature>
<dbReference type="Pfam" id="PF05182">
    <property type="entry name" value="Fip1"/>
    <property type="match status" value="1"/>
</dbReference>
<reference evidence="7" key="1">
    <citation type="submission" date="2022-07" db="EMBL/GenBank/DDBJ databases">
        <authorList>
            <person name="Trinca V."/>
            <person name="Uliana J.V.C."/>
            <person name="Torres T.T."/>
            <person name="Ward R.J."/>
            <person name="Monesi N."/>
        </authorList>
    </citation>
    <scope>NUCLEOTIDE SEQUENCE</scope>
    <source>
        <strain evidence="7">HSMRA1968</strain>
        <tissue evidence="7">Whole embryos</tissue>
    </source>
</reference>
<gene>
    <name evidence="7" type="primary">fip1l1</name>
    <name evidence="7" type="ORF">Bhyg_16400</name>
</gene>
<comment type="caution">
    <text evidence="7">The sequence shown here is derived from an EMBL/GenBank/DDBJ whole genome shotgun (WGS) entry which is preliminary data.</text>
</comment>
<comment type="subcellular location">
    <subcellularLocation>
        <location evidence="1">Nucleus</location>
    </subcellularLocation>
</comment>
<dbReference type="OrthoDB" id="1917198at2759"/>
<dbReference type="InterPro" id="IPR051187">
    <property type="entry name" value="Pre-mRNA_3'-end_processing_reg"/>
</dbReference>
<feature type="compositionally biased region" description="Basic residues" evidence="5">
    <location>
        <begin position="418"/>
        <end position="427"/>
    </location>
</feature>
<feature type="compositionally biased region" description="Acidic residues" evidence="5">
    <location>
        <begin position="74"/>
        <end position="85"/>
    </location>
</feature>
<name>A0A9Q0MJP7_9DIPT</name>
<evidence type="ECO:0000256" key="1">
    <source>
        <dbReference type="ARBA" id="ARBA00004123"/>
    </source>
</evidence>
<keyword evidence="3" id="KW-0507">mRNA processing</keyword>
<feature type="region of interest" description="Disordered" evidence="5">
    <location>
        <begin position="335"/>
        <end position="453"/>
    </location>
</feature>
<proteinExistence type="inferred from homology"/>
<dbReference type="Proteomes" id="UP001151699">
    <property type="component" value="Unassembled WGS sequence"/>
</dbReference>
<dbReference type="EMBL" id="WJQU01002596">
    <property type="protein sequence ID" value="KAJ6632693.1"/>
    <property type="molecule type" value="Genomic_DNA"/>
</dbReference>
<sequence length="453" mass="51495">MADDPNEDSWLYGPNPEQPEEEETKDESIAPSDAIVENDKPEVVEETMNTEADAADEAEEPDEGDGSNFKEETNENGEDSDDSDDYINVVIGDIKSGSSYSIKQRTGTLAPGTAVPADKQKQATGKFSMEEFETVGTIAGVQAHEFSIDSLDEKPWRKPGADITDYFNYGFNEETWRAYCERQKQMRLNESGVGLQSLSANLNNSNAGPNRIVSGINESGGFGQGNFIRRSGGPPPFRKTTGHIDVIGSNVKENVIQVMTAERREYSRLQGMPPPGFPGNEPFFEQETYNYGYEPTQEQQWNQQDPGWIPSGIKELTPGHMVGPPPGMMNVGMMRAPMPGPQMVPPPHMMGPQTQLMPPSHGNDRDRERERERRNDRERERERDRDRGKSEESERGGRDRDRYRERSTRRDNRERSRSRDRRRKSRSRDKDKDRKSRDKKKSHKKDKEKDESD</sequence>
<feature type="compositionally biased region" description="Pro residues" evidence="5">
    <location>
        <begin position="338"/>
        <end position="349"/>
    </location>
</feature>
<evidence type="ECO:0000259" key="6">
    <source>
        <dbReference type="Pfam" id="PF05182"/>
    </source>
</evidence>